<accession>A0A1F7U8G2</accession>
<dbReference type="Pfam" id="PF02540">
    <property type="entry name" value="NAD_synthase"/>
    <property type="match status" value="1"/>
</dbReference>
<dbReference type="InterPro" id="IPR014729">
    <property type="entry name" value="Rossmann-like_a/b/a_fold"/>
</dbReference>
<evidence type="ECO:0000256" key="3">
    <source>
        <dbReference type="ARBA" id="ARBA00022741"/>
    </source>
</evidence>
<dbReference type="EMBL" id="MGEA01000016">
    <property type="protein sequence ID" value="OGL74546.1"/>
    <property type="molecule type" value="Genomic_DNA"/>
</dbReference>
<dbReference type="InterPro" id="IPR022310">
    <property type="entry name" value="NAD/GMP_synthase"/>
</dbReference>
<dbReference type="SUPFAM" id="SSF52402">
    <property type="entry name" value="Adenine nucleotide alpha hydrolases-like"/>
    <property type="match status" value="1"/>
</dbReference>
<keyword evidence="5 6" id="KW-0520">NAD</keyword>
<dbReference type="GO" id="GO:0004359">
    <property type="term" value="F:glutaminase activity"/>
    <property type="evidence" value="ECO:0007669"/>
    <property type="project" value="InterPro"/>
</dbReference>
<comment type="pathway">
    <text evidence="1">Cofactor biosynthesis; NAD(+) biosynthesis.</text>
</comment>
<dbReference type="CDD" id="cd00553">
    <property type="entry name" value="NAD_synthase"/>
    <property type="match status" value="1"/>
</dbReference>
<reference evidence="9 10" key="1">
    <citation type="journal article" date="2016" name="Nat. Commun.">
        <title>Thousands of microbial genomes shed light on interconnected biogeochemical processes in an aquifer system.</title>
        <authorList>
            <person name="Anantharaman K."/>
            <person name="Brown C.T."/>
            <person name="Hug L.A."/>
            <person name="Sharon I."/>
            <person name="Castelle C.J."/>
            <person name="Probst A.J."/>
            <person name="Thomas B.C."/>
            <person name="Singh A."/>
            <person name="Wilkins M.J."/>
            <person name="Karaoz U."/>
            <person name="Brodie E.L."/>
            <person name="Williams K.H."/>
            <person name="Hubbard S.S."/>
            <person name="Banfield J.F."/>
        </authorList>
    </citation>
    <scope>NUCLEOTIDE SEQUENCE [LARGE SCALE GENOMIC DNA]</scope>
</reference>
<name>A0A1F7U8G2_9BACT</name>
<dbReference type="GO" id="GO:0009435">
    <property type="term" value="P:NAD+ biosynthetic process"/>
    <property type="evidence" value="ECO:0007669"/>
    <property type="project" value="UniProtKB-UniPathway"/>
</dbReference>
<protein>
    <recommendedName>
        <fullName evidence="7">NH(3)-dependent NAD(+) synthetase</fullName>
        <ecNumber evidence="7">6.3.1.5</ecNumber>
    </recommendedName>
</protein>
<evidence type="ECO:0000259" key="8">
    <source>
        <dbReference type="Pfam" id="PF02540"/>
    </source>
</evidence>
<comment type="caution">
    <text evidence="9">The sequence shown here is derived from an EMBL/GenBank/DDBJ whole genome shotgun (WGS) entry which is preliminary data.</text>
</comment>
<evidence type="ECO:0000256" key="7">
    <source>
        <dbReference type="RuleBase" id="RU003812"/>
    </source>
</evidence>
<gene>
    <name evidence="9" type="ORF">A3C96_01280</name>
</gene>
<evidence type="ECO:0000313" key="9">
    <source>
        <dbReference type="EMBL" id="OGL74546.1"/>
    </source>
</evidence>
<comment type="catalytic activity">
    <reaction evidence="7">
        <text>deamido-NAD(+) + NH4(+) + ATP = AMP + diphosphate + NAD(+) + H(+)</text>
        <dbReference type="Rhea" id="RHEA:21188"/>
        <dbReference type="ChEBI" id="CHEBI:15378"/>
        <dbReference type="ChEBI" id="CHEBI:28938"/>
        <dbReference type="ChEBI" id="CHEBI:30616"/>
        <dbReference type="ChEBI" id="CHEBI:33019"/>
        <dbReference type="ChEBI" id="CHEBI:57540"/>
        <dbReference type="ChEBI" id="CHEBI:58437"/>
        <dbReference type="ChEBI" id="CHEBI:456215"/>
        <dbReference type="EC" id="6.3.1.5"/>
    </reaction>
</comment>
<evidence type="ECO:0000256" key="6">
    <source>
        <dbReference type="RuleBase" id="RU003811"/>
    </source>
</evidence>
<organism evidence="9 10">
    <name type="scientific">Candidatus Uhrbacteria bacterium RIFCSPHIGHO2_02_FULL_60_10</name>
    <dbReference type="NCBI Taxonomy" id="1802392"/>
    <lineage>
        <taxon>Bacteria</taxon>
        <taxon>Candidatus Uhriibacteriota</taxon>
    </lineage>
</organism>
<proteinExistence type="inferred from homology"/>
<dbReference type="UniPathway" id="UPA00253"/>
<dbReference type="PANTHER" id="PTHR23090:SF9">
    <property type="entry name" value="GLUTAMINE-DEPENDENT NAD(+) SYNTHETASE"/>
    <property type="match status" value="1"/>
</dbReference>
<evidence type="ECO:0000256" key="1">
    <source>
        <dbReference type="ARBA" id="ARBA00004790"/>
    </source>
</evidence>
<evidence type="ECO:0000313" key="10">
    <source>
        <dbReference type="Proteomes" id="UP000177088"/>
    </source>
</evidence>
<evidence type="ECO:0000256" key="2">
    <source>
        <dbReference type="ARBA" id="ARBA00022598"/>
    </source>
</evidence>
<dbReference type="GO" id="GO:0005737">
    <property type="term" value="C:cytoplasm"/>
    <property type="evidence" value="ECO:0007669"/>
    <property type="project" value="InterPro"/>
</dbReference>
<dbReference type="GO" id="GO:0005524">
    <property type="term" value="F:ATP binding"/>
    <property type="evidence" value="ECO:0007669"/>
    <property type="project" value="UniProtKB-KW"/>
</dbReference>
<keyword evidence="2 6" id="KW-0436">Ligase</keyword>
<dbReference type="GO" id="GO:0008795">
    <property type="term" value="F:NAD+ synthase activity"/>
    <property type="evidence" value="ECO:0007669"/>
    <property type="project" value="UniProtKB-EC"/>
</dbReference>
<evidence type="ECO:0000256" key="4">
    <source>
        <dbReference type="ARBA" id="ARBA00022840"/>
    </source>
</evidence>
<evidence type="ECO:0000256" key="5">
    <source>
        <dbReference type="ARBA" id="ARBA00023027"/>
    </source>
</evidence>
<dbReference type="EC" id="6.3.1.5" evidence="7"/>
<dbReference type="Proteomes" id="UP000177088">
    <property type="component" value="Unassembled WGS sequence"/>
</dbReference>
<sequence>MPRKSSRRRANRSAVAHIDPASVPDFLRVSRDDLRLMAQGKVEQIKEYFRRSSFGKAVIGLSGGIDSAVSAALAVRALGPENVIVLMLPCGQAHESVAVATEVADDLGIPKANRHLINIAFAVDASYKLAAAKLGERGDIQLQRGNMAARERMKQLMHAATVCEALLLGTENRTEEELAYYTIGGDQVSSLEPIHDLYKCQVYQLGLALKLPQSVLLRAPTAELWGGQTDEGELGVSYAAIDTVLAGLAIRGLSAKELADQYDVPAEVTARVMNRCQAVTGKRQAPHHLPAWRESAVQKIA</sequence>
<dbReference type="Gene3D" id="3.40.50.620">
    <property type="entry name" value="HUPs"/>
    <property type="match status" value="1"/>
</dbReference>
<feature type="domain" description="NAD/GMP synthase" evidence="8">
    <location>
        <begin position="41"/>
        <end position="286"/>
    </location>
</feature>
<dbReference type="GO" id="GO:0003952">
    <property type="term" value="F:NAD+ synthase (glutamine-hydrolyzing) activity"/>
    <property type="evidence" value="ECO:0007669"/>
    <property type="project" value="InterPro"/>
</dbReference>
<comment type="similarity">
    <text evidence="6">Belongs to the NAD synthetase family.</text>
</comment>
<dbReference type="AlphaFoldDB" id="A0A1F7U8G2"/>
<dbReference type="NCBIfam" id="TIGR00552">
    <property type="entry name" value="nadE"/>
    <property type="match status" value="1"/>
</dbReference>
<dbReference type="PANTHER" id="PTHR23090">
    <property type="entry name" value="NH 3 /GLUTAMINE-DEPENDENT NAD + SYNTHETASE"/>
    <property type="match status" value="1"/>
</dbReference>
<dbReference type="InterPro" id="IPR003694">
    <property type="entry name" value="NAD_synthase"/>
</dbReference>
<keyword evidence="4 6" id="KW-0067">ATP-binding</keyword>
<keyword evidence="3 6" id="KW-0547">Nucleotide-binding</keyword>